<dbReference type="Gene3D" id="4.10.240.10">
    <property type="entry name" value="Zn(2)-C6 fungal-type DNA-binding domain"/>
    <property type="match status" value="1"/>
</dbReference>
<dbReference type="PANTHER" id="PTHR37534:SF43">
    <property type="entry name" value="FINGER DOMAIN PROTEIN, PUTATIVE (AFU_ORTHOLOGUE AFUA_1G01850)-RELATED"/>
    <property type="match status" value="1"/>
</dbReference>
<comment type="subcellular location">
    <subcellularLocation>
        <location evidence="1">Nucleus</location>
    </subcellularLocation>
</comment>
<dbReference type="CDD" id="cd00067">
    <property type="entry name" value="GAL4"/>
    <property type="match status" value="1"/>
</dbReference>
<dbReference type="Pfam" id="PF00172">
    <property type="entry name" value="Zn_clus"/>
    <property type="match status" value="1"/>
</dbReference>
<evidence type="ECO:0000256" key="3">
    <source>
        <dbReference type="SAM" id="MobiDB-lite"/>
    </source>
</evidence>
<dbReference type="GO" id="GO:0000976">
    <property type="term" value="F:transcription cis-regulatory region binding"/>
    <property type="evidence" value="ECO:0007669"/>
    <property type="project" value="TreeGrafter"/>
</dbReference>
<accession>A0A0B4HJT3</accession>
<feature type="compositionally biased region" description="Polar residues" evidence="3">
    <location>
        <begin position="266"/>
        <end position="275"/>
    </location>
</feature>
<gene>
    <name evidence="5" type="ORF">MGU_02876</name>
</gene>
<name>A0A0B4HJT3_METGA</name>
<dbReference type="InterPro" id="IPR021858">
    <property type="entry name" value="Fun_TF"/>
</dbReference>
<proteinExistence type="predicted"/>
<evidence type="ECO:0000313" key="6">
    <source>
        <dbReference type="Proteomes" id="UP000031192"/>
    </source>
</evidence>
<protein>
    <submittedName>
        <fullName evidence="5">C6 zinc finger domain containing protein</fullName>
    </submittedName>
</protein>
<evidence type="ECO:0000313" key="5">
    <source>
        <dbReference type="EMBL" id="KID90171.1"/>
    </source>
</evidence>
<dbReference type="SUPFAM" id="SSF57701">
    <property type="entry name" value="Zn2/Cys6 DNA-binding domain"/>
    <property type="match status" value="1"/>
</dbReference>
<dbReference type="SMART" id="SM00066">
    <property type="entry name" value="GAL4"/>
    <property type="match status" value="1"/>
</dbReference>
<comment type="caution">
    <text evidence="5">The sequence shown here is derived from an EMBL/GenBank/DDBJ whole genome shotgun (WGS) entry which is preliminary data.</text>
</comment>
<dbReference type="PANTHER" id="PTHR37534">
    <property type="entry name" value="TRANSCRIPTIONAL ACTIVATOR PROTEIN UGA3"/>
    <property type="match status" value="1"/>
</dbReference>
<dbReference type="Proteomes" id="UP000031192">
    <property type="component" value="Unassembled WGS sequence"/>
</dbReference>
<dbReference type="AlphaFoldDB" id="A0A0B4HJT3"/>
<dbReference type="OrthoDB" id="4936707at2759"/>
<dbReference type="HOGENOM" id="CLU_425825_0_0_1"/>
<evidence type="ECO:0000256" key="2">
    <source>
        <dbReference type="ARBA" id="ARBA00023242"/>
    </source>
</evidence>
<dbReference type="GO" id="GO:0005634">
    <property type="term" value="C:nucleus"/>
    <property type="evidence" value="ECO:0007669"/>
    <property type="project" value="UniProtKB-SubCell"/>
</dbReference>
<evidence type="ECO:0000256" key="1">
    <source>
        <dbReference type="ARBA" id="ARBA00004123"/>
    </source>
</evidence>
<organism evidence="5 6">
    <name type="scientific">Metarhizium guizhouense (strain ARSEF 977)</name>
    <dbReference type="NCBI Taxonomy" id="1276136"/>
    <lineage>
        <taxon>Eukaryota</taxon>
        <taxon>Fungi</taxon>
        <taxon>Dikarya</taxon>
        <taxon>Ascomycota</taxon>
        <taxon>Pezizomycotina</taxon>
        <taxon>Sordariomycetes</taxon>
        <taxon>Hypocreomycetidae</taxon>
        <taxon>Hypocreales</taxon>
        <taxon>Clavicipitaceae</taxon>
        <taxon>Metarhizium</taxon>
    </lineage>
</organism>
<dbReference type="GO" id="GO:0045944">
    <property type="term" value="P:positive regulation of transcription by RNA polymerase II"/>
    <property type="evidence" value="ECO:0007669"/>
    <property type="project" value="TreeGrafter"/>
</dbReference>
<dbReference type="Pfam" id="PF11951">
    <property type="entry name" value="Fungal_trans_2"/>
    <property type="match status" value="1"/>
</dbReference>
<evidence type="ECO:0000259" key="4">
    <source>
        <dbReference type="PROSITE" id="PS50048"/>
    </source>
</evidence>
<feature type="domain" description="Zn(2)-C6 fungal-type" evidence="4">
    <location>
        <begin position="10"/>
        <end position="36"/>
    </location>
</feature>
<dbReference type="InterPro" id="IPR001138">
    <property type="entry name" value="Zn2Cys6_DnaBD"/>
</dbReference>
<feature type="region of interest" description="Disordered" evidence="3">
    <location>
        <begin position="248"/>
        <end position="280"/>
    </location>
</feature>
<dbReference type="EMBL" id="AZNH01000006">
    <property type="protein sequence ID" value="KID90171.1"/>
    <property type="molecule type" value="Genomic_DNA"/>
</dbReference>
<reference evidence="5 6" key="1">
    <citation type="journal article" date="2014" name="Proc. Natl. Acad. Sci. U.S.A.">
        <title>Trajectory and genomic determinants of fungal-pathogen speciation and host adaptation.</title>
        <authorList>
            <person name="Hu X."/>
            <person name="Xiao G."/>
            <person name="Zheng P."/>
            <person name="Shang Y."/>
            <person name="Su Y."/>
            <person name="Zhang X."/>
            <person name="Liu X."/>
            <person name="Zhan S."/>
            <person name="St Leger R.J."/>
            <person name="Wang C."/>
        </authorList>
    </citation>
    <scope>NUCLEOTIDE SEQUENCE [LARGE SCALE GENOMIC DNA]</scope>
    <source>
        <strain evidence="5 6">ARSEF 977</strain>
    </source>
</reference>
<keyword evidence="6" id="KW-1185">Reference proteome</keyword>
<keyword evidence="2" id="KW-0539">Nucleus</keyword>
<dbReference type="InterPro" id="IPR036864">
    <property type="entry name" value="Zn2-C6_fun-type_DNA-bd_sf"/>
</dbReference>
<sequence>MADSTFSRPCKGKKIKCDEEHPYCKNCLKVGDVCDYSVRLNWSGRHTKSQFVGENSCGNPWPEGKLDQIPHELSAENPELPDHFMISGQELDGADSYSEGRIQQPLVPTTVFKNTTTTNDAGKQGNSFNNTLIFIDESQQHLSGAGPSEGYIAKRHFGHSQGTTSVSSPYRGSLINSPAVGAAGHKKTKSFTEFTELDIGQSQLMPCPSYTQKSTSAPWPSYPNVLDSPLTPTLSSYSDDITSRSNWTELPSLGSPDSWGSGKGFSENSPPQSGHLSEEPGAYGLQETLSSSDVYPCGNGAFYGYDSGAADEDLLKNDDAITVVLLPSTAYNSASGVVDFGEEAMPWQIRDRMSGLNQYYYKNVVPVVIPWALEPLPDIEAAHRSQLLETGLPQMRMAEWAQSVFPALRESLLGASSPMPNVTLAMAVMLIALEIMSPGAFGRGVSWREHVAHARGLLAKCLDHAPQDTTVEGMWFIQSWLGYIDIMGGLMAGPFLDLTCKSQVYFPPSETRRCANDLDEIDCMMGISVKCARLLGQVAELAKQCQGERFRLDGQLLQGWCPQPTMVEQALLLEKHLMESLRQSSRPCPHVRAGSIRMRDLAEMAGVNEAFHWAGMIHLHRRVLGKATDHPDVQGSVRRIMQCLEQIGTRGVAKTRYLFPIFTAGCEALTERQQTKLLGRLTNAEKSGMKQQVWTTGKAWEELICNEFVA</sequence>
<dbReference type="GO" id="GO:0008270">
    <property type="term" value="F:zinc ion binding"/>
    <property type="evidence" value="ECO:0007669"/>
    <property type="project" value="InterPro"/>
</dbReference>
<dbReference type="GO" id="GO:0000981">
    <property type="term" value="F:DNA-binding transcription factor activity, RNA polymerase II-specific"/>
    <property type="evidence" value="ECO:0007669"/>
    <property type="project" value="InterPro"/>
</dbReference>
<dbReference type="PROSITE" id="PS50048">
    <property type="entry name" value="ZN2_CY6_FUNGAL_2"/>
    <property type="match status" value="1"/>
</dbReference>